<proteinExistence type="predicted"/>
<evidence type="ECO:0000313" key="3">
    <source>
        <dbReference type="Proteomes" id="UP001159428"/>
    </source>
</evidence>
<gene>
    <name evidence="2" type="ORF">PMEA_00005233</name>
</gene>
<evidence type="ECO:0000313" key="2">
    <source>
        <dbReference type="EMBL" id="CAH3166292.1"/>
    </source>
</evidence>
<accession>A0AAU9Y4Q8</accession>
<feature type="domain" description="Helix-turn-helix" evidence="1">
    <location>
        <begin position="20"/>
        <end position="75"/>
    </location>
</feature>
<comment type="caution">
    <text evidence="2">The sequence shown here is derived from an EMBL/GenBank/DDBJ whole genome shotgun (WGS) entry which is preliminary data.</text>
</comment>
<dbReference type="PANTHER" id="PTHR21301:SF10">
    <property type="entry name" value="REVERSE TRANSCRIPTASE DOMAIN-CONTAINING PROTEIN"/>
    <property type="match status" value="1"/>
</dbReference>
<protein>
    <recommendedName>
        <fullName evidence="1">Helix-turn-helix domain-containing protein</fullName>
    </recommendedName>
</protein>
<dbReference type="PANTHER" id="PTHR21301">
    <property type="entry name" value="REVERSE TRANSCRIPTASE"/>
    <property type="match status" value="1"/>
</dbReference>
<dbReference type="InterPro" id="IPR058912">
    <property type="entry name" value="HTH_animal"/>
</dbReference>
<feature type="non-terminal residue" evidence="2">
    <location>
        <position position="1"/>
    </location>
</feature>
<reference evidence="2 3" key="1">
    <citation type="submission" date="2022-05" db="EMBL/GenBank/DDBJ databases">
        <authorList>
            <consortium name="Genoscope - CEA"/>
            <person name="William W."/>
        </authorList>
    </citation>
    <scope>NUCLEOTIDE SEQUENCE [LARGE SCALE GENOMIC DNA]</scope>
</reference>
<dbReference type="EMBL" id="CALNXJ010000132">
    <property type="protein sequence ID" value="CAH3166292.1"/>
    <property type="molecule type" value="Genomic_DNA"/>
</dbReference>
<sequence length="222" mass="25771">FSYTNKFNCSVFKKPGKLPTHWKSEVLTKWKRNCITGALHRAKRISTDFDKDIKTLETSFINAGYPKRFISHTINNFLNDSSQDDNLIPNFLFEERKKVFVKLPFCGKNEKLSKTFIEKLNKFTNFNFIFIIRWQKRQIKSLFNNKDKNTPRSKVVYKGDCSCGVNYIGETVRNLAVRIAEHSNLVHTSEPAKHLRETHHILSLGVFSSQHKHSTSVGSSRD</sequence>
<dbReference type="AlphaFoldDB" id="A0AAU9Y4Q8"/>
<dbReference type="Proteomes" id="UP001159428">
    <property type="component" value="Unassembled WGS sequence"/>
</dbReference>
<keyword evidence="3" id="KW-1185">Reference proteome</keyword>
<evidence type="ECO:0000259" key="1">
    <source>
        <dbReference type="Pfam" id="PF26215"/>
    </source>
</evidence>
<organism evidence="2 3">
    <name type="scientific">Pocillopora meandrina</name>
    <dbReference type="NCBI Taxonomy" id="46732"/>
    <lineage>
        <taxon>Eukaryota</taxon>
        <taxon>Metazoa</taxon>
        <taxon>Cnidaria</taxon>
        <taxon>Anthozoa</taxon>
        <taxon>Hexacorallia</taxon>
        <taxon>Scleractinia</taxon>
        <taxon>Astrocoeniina</taxon>
        <taxon>Pocilloporidae</taxon>
        <taxon>Pocillopora</taxon>
    </lineage>
</organism>
<dbReference type="Pfam" id="PF26215">
    <property type="entry name" value="HTH_animal"/>
    <property type="match status" value="1"/>
</dbReference>
<name>A0AAU9Y4Q8_9CNID</name>